<name>A0ABW0NE31_9BURK</name>
<gene>
    <name evidence="1" type="ORF">ACFPOE_09850</name>
</gene>
<organism evidence="1 2">
    <name type="scientific">Caenimonas terrae</name>
    <dbReference type="NCBI Taxonomy" id="696074"/>
    <lineage>
        <taxon>Bacteria</taxon>
        <taxon>Pseudomonadati</taxon>
        <taxon>Pseudomonadota</taxon>
        <taxon>Betaproteobacteria</taxon>
        <taxon>Burkholderiales</taxon>
        <taxon>Comamonadaceae</taxon>
        <taxon>Caenimonas</taxon>
    </lineage>
</organism>
<reference evidence="2" key="1">
    <citation type="journal article" date="2019" name="Int. J. Syst. Evol. Microbiol.">
        <title>The Global Catalogue of Microorganisms (GCM) 10K type strain sequencing project: providing services to taxonomists for standard genome sequencing and annotation.</title>
        <authorList>
            <consortium name="The Broad Institute Genomics Platform"/>
            <consortium name="The Broad Institute Genome Sequencing Center for Infectious Disease"/>
            <person name="Wu L."/>
            <person name="Ma J."/>
        </authorList>
    </citation>
    <scope>NUCLEOTIDE SEQUENCE [LARGE SCALE GENOMIC DNA]</scope>
    <source>
        <strain evidence="2">CCUG 57401</strain>
    </source>
</reference>
<dbReference type="EMBL" id="JBHSMF010000006">
    <property type="protein sequence ID" value="MFC5497833.1"/>
    <property type="molecule type" value="Genomic_DNA"/>
</dbReference>
<dbReference type="Proteomes" id="UP001596037">
    <property type="component" value="Unassembled WGS sequence"/>
</dbReference>
<evidence type="ECO:0000313" key="2">
    <source>
        <dbReference type="Proteomes" id="UP001596037"/>
    </source>
</evidence>
<protein>
    <submittedName>
        <fullName evidence="1">Uncharacterized protein</fullName>
    </submittedName>
</protein>
<proteinExistence type="predicted"/>
<sequence length="171" mass="19168">MDDDKGQDQKQAPLTAGRFAGRVDFQQLVRDALARAAQEGWRELILSDPDFADWPLGERAVAESLGAWSAAGRRCTLLACRFDELAVRHARFVSWRRSWSHIIEARACGSADPLEFPSAIWSPAWVMQRLDPERCNGYAGPEPERRLLLRESLNEWLAKSSPSFAATTLGL</sequence>
<comment type="caution">
    <text evidence="1">The sequence shown here is derived from an EMBL/GenBank/DDBJ whole genome shotgun (WGS) entry which is preliminary data.</text>
</comment>
<accession>A0ABW0NE31</accession>
<dbReference type="RefSeq" id="WP_376849909.1">
    <property type="nucleotide sequence ID" value="NZ_JBHSMF010000006.1"/>
</dbReference>
<evidence type="ECO:0000313" key="1">
    <source>
        <dbReference type="EMBL" id="MFC5497833.1"/>
    </source>
</evidence>
<keyword evidence="2" id="KW-1185">Reference proteome</keyword>